<dbReference type="PANTHER" id="PTHR42912">
    <property type="entry name" value="METHYLTRANSFERASE"/>
    <property type="match status" value="1"/>
</dbReference>
<dbReference type="GO" id="GO:0008757">
    <property type="term" value="F:S-adenosylmethionine-dependent methyltransferase activity"/>
    <property type="evidence" value="ECO:0007669"/>
    <property type="project" value="InterPro"/>
</dbReference>
<dbReference type="InterPro" id="IPR050508">
    <property type="entry name" value="Methyltransf_Superfamily"/>
</dbReference>
<dbReference type="Gene3D" id="3.40.50.150">
    <property type="entry name" value="Vaccinia Virus protein VP39"/>
    <property type="match status" value="1"/>
</dbReference>
<dbReference type="CDD" id="cd02440">
    <property type="entry name" value="AdoMet_MTases"/>
    <property type="match status" value="1"/>
</dbReference>
<keyword evidence="2" id="KW-0489">Methyltransferase</keyword>
<dbReference type="SUPFAM" id="SSF53335">
    <property type="entry name" value="S-adenosyl-L-methionine-dependent methyltransferases"/>
    <property type="match status" value="1"/>
</dbReference>
<dbReference type="GO" id="GO:0032259">
    <property type="term" value="P:methylation"/>
    <property type="evidence" value="ECO:0007669"/>
    <property type="project" value="UniProtKB-KW"/>
</dbReference>
<dbReference type="PANTHER" id="PTHR42912:SF80">
    <property type="entry name" value="METHYLTRANSFERASE DOMAIN-CONTAINING PROTEIN"/>
    <property type="match status" value="1"/>
</dbReference>
<comment type="caution">
    <text evidence="2">The sequence shown here is derived from an EMBL/GenBank/DDBJ whole genome shotgun (WGS) entry which is preliminary data.</text>
</comment>
<dbReference type="Proteomes" id="UP000034961">
    <property type="component" value="Unassembled WGS sequence"/>
</dbReference>
<dbReference type="InterPro" id="IPR029063">
    <property type="entry name" value="SAM-dependent_MTases_sf"/>
</dbReference>
<name>A0A0G0V4U5_9BACT</name>
<evidence type="ECO:0000313" key="3">
    <source>
        <dbReference type="Proteomes" id="UP000034961"/>
    </source>
</evidence>
<accession>A0A0G0V4U5</accession>
<keyword evidence="2" id="KW-0808">Transferase</keyword>
<feature type="domain" description="Methyltransferase type 11" evidence="1">
    <location>
        <begin position="40"/>
        <end position="132"/>
    </location>
</feature>
<proteinExistence type="predicted"/>
<protein>
    <submittedName>
        <fullName evidence="2">Methyltransferase type 11</fullName>
    </submittedName>
</protein>
<dbReference type="EMBL" id="LCAN01000004">
    <property type="protein sequence ID" value="KKR94716.1"/>
    <property type="molecule type" value="Genomic_DNA"/>
</dbReference>
<sequence length="246" mass="28499">MNHQEYTYMFHAEETMWWYVGLRNVINYYISQRGTHMRILDAGCGTGKNMQFLKEKGHNVYGIDIGQQAIALCKKRGLKQVYKGSIDTIPFPDSSFDCVVATDVLGVFTDQEGAKKALRELYRVVKLGGLLLLHCSAFSCLHSPHDHTTRILKRYTKKELISLLGKKWVVQKISYRIFFLFFPVAMVKWTKQYLPFLHLPKTDHYQPPRILNIIFTGIQLSENYLLRFIDFPVGSSMIVVARKRIA</sequence>
<evidence type="ECO:0000313" key="2">
    <source>
        <dbReference type="EMBL" id="KKR94716.1"/>
    </source>
</evidence>
<gene>
    <name evidence="2" type="ORF">UU41_C0004G0016</name>
</gene>
<dbReference type="InterPro" id="IPR013216">
    <property type="entry name" value="Methyltransf_11"/>
</dbReference>
<reference evidence="2 3" key="1">
    <citation type="journal article" date="2015" name="Nature">
        <title>rRNA introns, odd ribosomes, and small enigmatic genomes across a large radiation of phyla.</title>
        <authorList>
            <person name="Brown C.T."/>
            <person name="Hug L.A."/>
            <person name="Thomas B.C."/>
            <person name="Sharon I."/>
            <person name="Castelle C.J."/>
            <person name="Singh A."/>
            <person name="Wilkins M.J."/>
            <person name="Williams K.H."/>
            <person name="Banfield J.F."/>
        </authorList>
    </citation>
    <scope>NUCLEOTIDE SEQUENCE [LARGE SCALE GENOMIC DNA]</scope>
</reference>
<organism evidence="2 3">
    <name type="scientific">Candidatus Roizmanbacteria bacterium GW2011_GWA1_41_13</name>
    <dbReference type="NCBI Taxonomy" id="1618474"/>
    <lineage>
        <taxon>Bacteria</taxon>
        <taxon>Candidatus Roizmaniibacteriota</taxon>
    </lineage>
</organism>
<evidence type="ECO:0000259" key="1">
    <source>
        <dbReference type="Pfam" id="PF08241"/>
    </source>
</evidence>
<dbReference type="AlphaFoldDB" id="A0A0G0V4U5"/>
<dbReference type="Pfam" id="PF08241">
    <property type="entry name" value="Methyltransf_11"/>
    <property type="match status" value="1"/>
</dbReference>